<evidence type="ECO:0000256" key="3">
    <source>
        <dbReference type="ARBA" id="ARBA00023015"/>
    </source>
</evidence>
<sequence>MEELTKKSAAEALVRQFRTQFWQKQYEEMGTTWLEMVEADVPFEQLVELVDLTDRQVPRESMALMLQLLADMVREQERYADELAMLRRQAAVAAGDANLARTIATCVKRLHADSPDIEQLLHKSGLGYGQSLKDSLPKLDRYLAFLPGTRVLDVERGPGRVKKLDLLLDKVTVDFDRGAELVWDLGSAQRILKVCRPDGYYALLDKSRQKLLDLAATRPGRVVALLLRDTGRAMSVRELQEGLAQVVGSEAWDSFWTRARRELGKDPHVVTRTVPARTFQWEETPAATSEPAPVKAAKRLRQEVEASELSGTDRGGVLESYSKLATFAERRRFLEILPGARPDDWQELFAAIFATGMDGRARAVIEKELAAKHPGQWQALLDATLTGYRQSPEAFLWLVGHFERLGVGDPKSIVTRILDLLESAGYRPYWSKFRAALIDAGYGLVQSALARMEEGEAERLLGRVGRARILDGYVADEITQLAATRFPGLRKGTDDNVVYTTAQGLEKARGELHHISEKEIPKVADEIARARAHGDLSENYEYKSAKEKQARLMVKAKRLREEIARARIVGPSDVDTSEVSVGSRVRLDNGAGNVMEFSILGPWDADPDQGVISYLSPFAQILVGRKVGDGVEMDGQPFRIAAIEPGLPS</sequence>
<evidence type="ECO:0000313" key="10">
    <source>
        <dbReference type="Proteomes" id="UP000779900"/>
    </source>
</evidence>
<dbReference type="GO" id="GO:0070063">
    <property type="term" value="F:RNA polymerase binding"/>
    <property type="evidence" value="ECO:0007669"/>
    <property type="project" value="InterPro"/>
</dbReference>
<dbReference type="GO" id="GO:0032784">
    <property type="term" value="P:regulation of DNA-templated transcription elongation"/>
    <property type="evidence" value="ECO:0007669"/>
    <property type="project" value="InterPro"/>
</dbReference>
<dbReference type="Gene3D" id="1.10.287.180">
    <property type="entry name" value="Transcription elongation factor, GreA/GreB, N-terminal domain"/>
    <property type="match status" value="1"/>
</dbReference>
<keyword evidence="5" id="KW-0804">Transcription</keyword>
<dbReference type="Pfam" id="PF01272">
    <property type="entry name" value="GreA_GreB"/>
    <property type="match status" value="1"/>
</dbReference>
<name>A0A937XIG0_UNCW3</name>
<dbReference type="PANTHER" id="PTHR30437:SF4">
    <property type="entry name" value="TRANSCRIPTION ELONGATION FACTOR GREA"/>
    <property type="match status" value="1"/>
</dbReference>
<gene>
    <name evidence="9" type="ORF">FJY68_12330</name>
</gene>
<keyword evidence="4" id="KW-0238">DNA-binding</keyword>
<feature type="domain" description="Transcription elongation factor GreA/GreB N-terminal" evidence="8">
    <location>
        <begin position="498"/>
        <end position="568"/>
    </location>
</feature>
<dbReference type="InterPro" id="IPR036953">
    <property type="entry name" value="GreA/GreB_C_sf"/>
</dbReference>
<dbReference type="Proteomes" id="UP000779900">
    <property type="component" value="Unassembled WGS sequence"/>
</dbReference>
<dbReference type="PANTHER" id="PTHR30437">
    <property type="entry name" value="TRANSCRIPTION ELONGATION FACTOR GREA"/>
    <property type="match status" value="1"/>
</dbReference>
<dbReference type="EMBL" id="VGIR01000108">
    <property type="protein sequence ID" value="MBM3332611.1"/>
    <property type="molecule type" value="Genomic_DNA"/>
</dbReference>
<comment type="caution">
    <text evidence="9">The sequence shown here is derived from an EMBL/GenBank/DDBJ whole genome shotgun (WGS) entry which is preliminary data.</text>
</comment>
<evidence type="ECO:0000256" key="2">
    <source>
        <dbReference type="ARBA" id="ARBA00013729"/>
    </source>
</evidence>
<evidence type="ECO:0000313" key="9">
    <source>
        <dbReference type="EMBL" id="MBM3332611.1"/>
    </source>
</evidence>
<comment type="similarity">
    <text evidence="1">Belongs to the GreA/GreB family.</text>
</comment>
<evidence type="ECO:0000256" key="6">
    <source>
        <dbReference type="ARBA" id="ARBA00030776"/>
    </source>
</evidence>
<dbReference type="GO" id="GO:0003677">
    <property type="term" value="F:DNA binding"/>
    <property type="evidence" value="ECO:0007669"/>
    <property type="project" value="UniProtKB-KW"/>
</dbReference>
<organism evidence="9 10">
    <name type="scientific">candidate division WOR-3 bacterium</name>
    <dbReference type="NCBI Taxonomy" id="2052148"/>
    <lineage>
        <taxon>Bacteria</taxon>
        <taxon>Bacteria division WOR-3</taxon>
    </lineage>
</organism>
<dbReference type="Gene3D" id="3.10.50.30">
    <property type="entry name" value="Transcription elongation factor, GreA/GreB, C-terminal domain"/>
    <property type="match status" value="1"/>
</dbReference>
<dbReference type="InterPro" id="IPR022691">
    <property type="entry name" value="Tscrpt_elong_fac_GreA/B_N"/>
</dbReference>
<dbReference type="SUPFAM" id="SSF54534">
    <property type="entry name" value="FKBP-like"/>
    <property type="match status" value="1"/>
</dbReference>
<dbReference type="Pfam" id="PF03449">
    <property type="entry name" value="GreA_GreB_N"/>
    <property type="match status" value="1"/>
</dbReference>
<proteinExistence type="inferred from homology"/>
<keyword evidence="3" id="KW-0805">Transcription regulation</keyword>
<evidence type="ECO:0000259" key="8">
    <source>
        <dbReference type="Pfam" id="PF03449"/>
    </source>
</evidence>
<dbReference type="InterPro" id="IPR023459">
    <property type="entry name" value="Tscrpt_elong_fac_GreA/B_fam"/>
</dbReference>
<dbReference type="SUPFAM" id="SSF46557">
    <property type="entry name" value="GreA transcript cleavage protein, N-terminal domain"/>
    <property type="match status" value="1"/>
</dbReference>
<dbReference type="InterPro" id="IPR001437">
    <property type="entry name" value="Tscrpt_elong_fac_GreA/B_C"/>
</dbReference>
<evidence type="ECO:0000256" key="4">
    <source>
        <dbReference type="ARBA" id="ARBA00023125"/>
    </source>
</evidence>
<dbReference type="AlphaFoldDB" id="A0A937XIG0"/>
<evidence type="ECO:0000256" key="5">
    <source>
        <dbReference type="ARBA" id="ARBA00023163"/>
    </source>
</evidence>
<accession>A0A937XIG0</accession>
<dbReference type="FunFam" id="1.10.287.180:FF:000001">
    <property type="entry name" value="Transcription elongation factor GreA"/>
    <property type="match status" value="1"/>
</dbReference>
<reference evidence="9" key="1">
    <citation type="submission" date="2019-03" db="EMBL/GenBank/DDBJ databases">
        <title>Lake Tanganyika Metagenome-Assembled Genomes (MAGs).</title>
        <authorList>
            <person name="Tran P."/>
        </authorList>
    </citation>
    <scope>NUCLEOTIDE SEQUENCE</scope>
    <source>
        <strain evidence="9">K_DeepCast_150m_m2_040</strain>
    </source>
</reference>
<dbReference type="GO" id="GO:0006354">
    <property type="term" value="P:DNA-templated transcription elongation"/>
    <property type="evidence" value="ECO:0007669"/>
    <property type="project" value="TreeGrafter"/>
</dbReference>
<evidence type="ECO:0000256" key="1">
    <source>
        <dbReference type="ARBA" id="ARBA00008213"/>
    </source>
</evidence>
<evidence type="ECO:0000259" key="7">
    <source>
        <dbReference type="Pfam" id="PF01272"/>
    </source>
</evidence>
<feature type="domain" description="Transcription elongation factor GreA/GreB C-terminal" evidence="7">
    <location>
        <begin position="576"/>
        <end position="634"/>
    </location>
</feature>
<protein>
    <recommendedName>
        <fullName evidence="2">Transcription elongation factor GreA</fullName>
    </recommendedName>
    <alternativeName>
        <fullName evidence="6">Transcript cleavage factor GreA</fullName>
    </alternativeName>
</protein>
<dbReference type="InterPro" id="IPR036805">
    <property type="entry name" value="Tscrpt_elong_fac_GreA/B_N_sf"/>
</dbReference>